<dbReference type="EMBL" id="FNXB01000004">
    <property type="protein sequence ID" value="SEH54807.1"/>
    <property type="molecule type" value="Genomic_DNA"/>
</dbReference>
<dbReference type="Gene3D" id="3.40.50.720">
    <property type="entry name" value="NAD(P)-binding Rossmann-like Domain"/>
    <property type="match status" value="1"/>
</dbReference>
<dbReference type="CDD" id="cd05266">
    <property type="entry name" value="SDR_a4"/>
    <property type="match status" value="1"/>
</dbReference>
<dbReference type="STRING" id="501024.RTCCBAU85039_1087"/>
<keyword evidence="1" id="KW-0520">NAD</keyword>
<reference evidence="4 6" key="3">
    <citation type="submission" date="2016-10" db="EMBL/GenBank/DDBJ databases">
        <authorList>
            <person name="Varghese N."/>
            <person name="Submissions S."/>
        </authorList>
    </citation>
    <scope>NUCLEOTIDE SEQUENCE [LARGE SCALE GENOMIC DNA]</scope>
    <source>
        <strain evidence="4 6">CGMCC 1.7071</strain>
    </source>
</reference>
<dbReference type="Proteomes" id="UP000183063">
    <property type="component" value="Unassembled WGS sequence"/>
</dbReference>
<evidence type="ECO:0000313" key="6">
    <source>
        <dbReference type="Proteomes" id="UP000198939"/>
    </source>
</evidence>
<organism evidence="3 5">
    <name type="scientific">Rhizobium tibeticum</name>
    <dbReference type="NCBI Taxonomy" id="501024"/>
    <lineage>
        <taxon>Bacteria</taxon>
        <taxon>Pseudomonadati</taxon>
        <taxon>Pseudomonadota</taxon>
        <taxon>Alphaproteobacteria</taxon>
        <taxon>Hyphomicrobiales</taxon>
        <taxon>Rhizobiaceae</taxon>
        <taxon>Rhizobium/Agrobacterium group</taxon>
        <taxon>Rhizobium</taxon>
    </lineage>
</organism>
<evidence type="ECO:0000313" key="4">
    <source>
        <dbReference type="EMBL" id="SEN13225.1"/>
    </source>
</evidence>
<reference evidence="5" key="1">
    <citation type="submission" date="2016-10" db="EMBL/GenBank/DDBJ databases">
        <authorList>
            <person name="Wibberg D."/>
        </authorList>
    </citation>
    <scope>NUCLEOTIDE SEQUENCE [LARGE SCALE GENOMIC DNA]</scope>
</reference>
<name>A0A1H8E1B7_9HYPH</name>
<keyword evidence="6" id="KW-1185">Reference proteome</keyword>
<evidence type="ECO:0000256" key="1">
    <source>
        <dbReference type="ARBA" id="ARBA00023027"/>
    </source>
</evidence>
<dbReference type="RefSeq" id="WP_072371693.1">
    <property type="nucleotide sequence ID" value="NZ_FNXB01000004.1"/>
</dbReference>
<evidence type="ECO:0000313" key="5">
    <source>
        <dbReference type="Proteomes" id="UP000183063"/>
    </source>
</evidence>
<proteinExistence type="predicted"/>
<dbReference type="Pfam" id="PF01370">
    <property type="entry name" value="Epimerase"/>
    <property type="match status" value="1"/>
</dbReference>
<evidence type="ECO:0000259" key="2">
    <source>
        <dbReference type="Pfam" id="PF01370"/>
    </source>
</evidence>
<feature type="domain" description="NAD-dependent epimerase/dehydratase" evidence="2">
    <location>
        <begin position="7"/>
        <end position="165"/>
    </location>
</feature>
<dbReference type="OrthoDB" id="9808276at2"/>
<dbReference type="EMBL" id="FOCV01000002">
    <property type="protein sequence ID" value="SEN13225.1"/>
    <property type="molecule type" value="Genomic_DNA"/>
</dbReference>
<dbReference type="Proteomes" id="UP000198939">
    <property type="component" value="Unassembled WGS sequence"/>
</dbReference>
<dbReference type="SUPFAM" id="SSF51735">
    <property type="entry name" value="NAD(P)-binding Rossmann-fold domains"/>
    <property type="match status" value="1"/>
</dbReference>
<dbReference type="AlphaFoldDB" id="A0A1H8E1B7"/>
<dbReference type="PANTHER" id="PTHR43574">
    <property type="entry name" value="EPIMERASE-RELATED"/>
    <property type="match status" value="1"/>
</dbReference>
<sequence>MHVMIFGCGYSGTAIAKAFMADGVRVSGTTRSNDKAAALRGQGIDAFVFDGEVLDKELSKAMQDATHLVQSIAPRENGDPLIKLAGDRLREMMPKLQWIGYLSTVGVYGDHKGGWVTEETSCTPVSGRSKERLEAEDSWMAIGAEGHIPAAVLRLSGIYGPGRNAFCNLKRGTARRLIKKDQVFNRIRVEDIGAATRFLAERGLGGIYNVTDDLPGPPQDVIVEAARLMGVAPPPEQPFETAELTPMARSFYGENKRVSNAKLKAAGFTFAFPIYPASLAQLMQSNSWRG</sequence>
<dbReference type="InterPro" id="IPR036291">
    <property type="entry name" value="NAD(P)-bd_dom_sf"/>
</dbReference>
<gene>
    <name evidence="3" type="ORF">RTCCBAU85039_1087</name>
    <name evidence="4" type="ORF">SAMN05216228_1002266</name>
</gene>
<reference evidence="3" key="2">
    <citation type="submission" date="2016-10" db="EMBL/GenBank/DDBJ databases">
        <authorList>
            <person name="de Groot N.N."/>
        </authorList>
    </citation>
    <scope>NUCLEOTIDE SEQUENCE [LARGE SCALE GENOMIC DNA]</scope>
    <source>
        <strain evidence="3">CCBAU85039</strain>
    </source>
</reference>
<protein>
    <submittedName>
        <fullName evidence="4">Nucleoside-diphosphate-sugar epimerase</fullName>
    </submittedName>
</protein>
<dbReference type="InterPro" id="IPR001509">
    <property type="entry name" value="Epimerase_deHydtase"/>
</dbReference>
<evidence type="ECO:0000313" key="3">
    <source>
        <dbReference type="EMBL" id="SEH54807.1"/>
    </source>
</evidence>
<accession>A0A1H8E1B7</accession>